<keyword evidence="2" id="KW-1185">Reference proteome</keyword>
<sequence length="33" mass="3754">MTDGGVRNIERPCTCSTYNRVRLGCGRFHHGLF</sequence>
<accession>K4I1R2</accession>
<organism evidence="1 2">
    <name type="scientific">Lactobacillus phage ATCC8014</name>
    <dbReference type="NCBI Taxonomy" id="2892340"/>
    <lineage>
        <taxon>Viruses</taxon>
        <taxon>Duplodnaviria</taxon>
        <taxon>Heunggongvirae</taxon>
        <taxon>Uroviricota</taxon>
        <taxon>Caudoviricetes</taxon>
        <taxon>Coetzeevirus</taxon>
        <taxon>Coetzeevirus ATCC8014</taxon>
    </lineage>
</organism>
<proteinExistence type="predicted"/>
<evidence type="ECO:0000313" key="1">
    <source>
        <dbReference type="EMBL" id="AFU63027.1"/>
    </source>
</evidence>
<reference evidence="1 2" key="1">
    <citation type="journal article" date="2012" name="Appl. Environ. Microbiol.">
        <title>Characterization of Two Virulent Phages of Lactobacillus plantarum.</title>
        <authorList>
            <person name="Briggiler Marco M."/>
            <person name="Garneau J.E."/>
            <person name="Tremblay D."/>
            <person name="Quiberoni A."/>
            <person name="Moineau S."/>
        </authorList>
    </citation>
    <scope>NUCLEOTIDE SEQUENCE [LARGE SCALE GENOMIC DNA]</scope>
</reference>
<evidence type="ECO:0000313" key="2">
    <source>
        <dbReference type="Proteomes" id="UP000008671"/>
    </source>
</evidence>
<protein>
    <submittedName>
        <fullName evidence="1">Uncharacterized protein</fullName>
    </submittedName>
</protein>
<dbReference type="Proteomes" id="UP000008671">
    <property type="component" value="Segment"/>
</dbReference>
<dbReference type="GeneID" id="14296385"/>
<gene>
    <name evidence="1" type="ORF">8014-B1_0020</name>
</gene>
<dbReference type="EMBL" id="JX486087">
    <property type="protein sequence ID" value="AFU63027.1"/>
    <property type="molecule type" value="Genomic_DNA"/>
</dbReference>
<dbReference type="KEGG" id="vg:14296385"/>
<dbReference type="RefSeq" id="YP_007236706.1">
    <property type="nucleotide sequence ID" value="NC_019916.1"/>
</dbReference>
<name>K4I1R2_9CAUD</name>